<feature type="domain" description="HTH araC/xylS-type" evidence="5">
    <location>
        <begin position="215"/>
        <end position="314"/>
    </location>
</feature>
<dbReference type="Gene3D" id="1.10.10.60">
    <property type="entry name" value="Homeodomain-like"/>
    <property type="match status" value="1"/>
</dbReference>
<name>A0A246F860_PSENT</name>
<evidence type="ECO:0000259" key="5">
    <source>
        <dbReference type="PROSITE" id="PS01124"/>
    </source>
</evidence>
<dbReference type="SMART" id="SM00342">
    <property type="entry name" value="HTH_ARAC"/>
    <property type="match status" value="1"/>
</dbReference>
<evidence type="ECO:0000256" key="2">
    <source>
        <dbReference type="ARBA" id="ARBA00023125"/>
    </source>
</evidence>
<keyword evidence="1" id="KW-0805">Transcription regulation</keyword>
<protein>
    <submittedName>
        <fullName evidence="6">AraC family transcriptional regulator</fullName>
    </submittedName>
</protein>
<dbReference type="PROSITE" id="PS01124">
    <property type="entry name" value="HTH_ARAC_FAMILY_2"/>
    <property type="match status" value="1"/>
</dbReference>
<evidence type="ECO:0000256" key="4">
    <source>
        <dbReference type="ARBA" id="ARBA00037345"/>
    </source>
</evidence>
<dbReference type="AlphaFoldDB" id="A0A246F860"/>
<dbReference type="InterPro" id="IPR050204">
    <property type="entry name" value="AraC_XylS_family_regulators"/>
</dbReference>
<dbReference type="GO" id="GO:0003700">
    <property type="term" value="F:DNA-binding transcription factor activity"/>
    <property type="evidence" value="ECO:0007669"/>
    <property type="project" value="InterPro"/>
</dbReference>
<dbReference type="eggNOG" id="COG2207">
    <property type="taxonomic scope" value="Bacteria"/>
</dbReference>
<comment type="function">
    <text evidence="4">Regulatory protein of the TOL plasmid xyl operons. XylS activates the xylXYZLTEGFJQKIH operon required for the degradation of toluene, m-xylene and p-xylene.</text>
</comment>
<dbReference type="STRING" id="46680.GCA_000807755_00787"/>
<dbReference type="SUPFAM" id="SSF46689">
    <property type="entry name" value="Homeodomain-like"/>
    <property type="match status" value="2"/>
</dbReference>
<gene>
    <name evidence="6" type="ORF">CEG18_15530</name>
</gene>
<dbReference type="InterPro" id="IPR018060">
    <property type="entry name" value="HTH_AraC"/>
</dbReference>
<comment type="caution">
    <text evidence="6">The sequence shown here is derived from an EMBL/GenBank/DDBJ whole genome shotgun (WGS) entry which is preliminary data.</text>
</comment>
<reference evidence="6 7" key="1">
    <citation type="submission" date="2017-06" db="EMBL/GenBank/DDBJ databases">
        <title>Draft genome of Pseudomonas nitroreducens DF05.</title>
        <authorList>
            <person name="Iyer R."/>
        </authorList>
    </citation>
    <scope>NUCLEOTIDE SEQUENCE [LARGE SCALE GENOMIC DNA]</scope>
    <source>
        <strain evidence="6 7">DF05</strain>
    </source>
</reference>
<accession>A0A246F860</accession>
<evidence type="ECO:0000313" key="7">
    <source>
        <dbReference type="Proteomes" id="UP000198145"/>
    </source>
</evidence>
<evidence type="ECO:0000256" key="1">
    <source>
        <dbReference type="ARBA" id="ARBA00023015"/>
    </source>
</evidence>
<keyword evidence="2" id="KW-0238">DNA-binding</keyword>
<proteinExistence type="predicted"/>
<dbReference type="InterPro" id="IPR009057">
    <property type="entry name" value="Homeodomain-like_sf"/>
</dbReference>
<dbReference type="Proteomes" id="UP000198145">
    <property type="component" value="Unassembled WGS sequence"/>
</dbReference>
<dbReference type="EMBL" id="NJBA01000005">
    <property type="protein sequence ID" value="OWP49850.1"/>
    <property type="molecule type" value="Genomic_DNA"/>
</dbReference>
<sequence length="315" mass="35048">MTGIARHQATDSDELACALAGWSQDYTQLGHGRLQAELLHVQLPGASLIYEHSNLHLHENMAPPSGHLVIGIPLRASADSRFNGQALHDDTLLVLEGGRELEICAAGEIHMLGLTFSQPQLERLLGAEERELFERALQQRRLQLSPTGAGDLRRSLCDALAAFEGEPWRVDDPQQAGHAVALVLSHVLQALEEILPGSDREGAPRSLQQHRRLVLAAIERMQADLSEPLSLLELSQSLNTSQRTLQYCFRQICQSTPQQFFLSLRLAEARRRLKQEPQQSITHLALDLGFASSSHFSALYKRLYAEQPSLISRSR</sequence>
<dbReference type="RefSeq" id="WP_088418501.1">
    <property type="nucleotide sequence ID" value="NZ_NJBA01000005.1"/>
</dbReference>
<evidence type="ECO:0000256" key="3">
    <source>
        <dbReference type="ARBA" id="ARBA00023163"/>
    </source>
</evidence>
<evidence type="ECO:0000313" key="6">
    <source>
        <dbReference type="EMBL" id="OWP49850.1"/>
    </source>
</evidence>
<organism evidence="6 7">
    <name type="scientific">Pseudomonas nitroreducens</name>
    <dbReference type="NCBI Taxonomy" id="46680"/>
    <lineage>
        <taxon>Bacteria</taxon>
        <taxon>Pseudomonadati</taxon>
        <taxon>Pseudomonadota</taxon>
        <taxon>Gammaproteobacteria</taxon>
        <taxon>Pseudomonadales</taxon>
        <taxon>Pseudomonadaceae</taxon>
        <taxon>Pseudomonas</taxon>
    </lineage>
</organism>
<dbReference type="PANTHER" id="PTHR46796">
    <property type="entry name" value="HTH-TYPE TRANSCRIPTIONAL ACTIVATOR RHAS-RELATED"/>
    <property type="match status" value="1"/>
</dbReference>
<dbReference type="GO" id="GO:0043565">
    <property type="term" value="F:sequence-specific DNA binding"/>
    <property type="evidence" value="ECO:0007669"/>
    <property type="project" value="InterPro"/>
</dbReference>
<keyword evidence="3" id="KW-0804">Transcription</keyword>
<dbReference type="Pfam" id="PF12833">
    <property type="entry name" value="HTH_18"/>
    <property type="match status" value="1"/>
</dbReference>